<dbReference type="Gene3D" id="2.60.200.40">
    <property type="match status" value="2"/>
</dbReference>
<dbReference type="InterPro" id="IPR050187">
    <property type="entry name" value="Lipid_Phosphate_FormReg"/>
</dbReference>
<dbReference type="Pfam" id="PF00781">
    <property type="entry name" value="DAGK_cat"/>
    <property type="match status" value="1"/>
</dbReference>
<dbReference type="GO" id="GO:0016020">
    <property type="term" value="C:membrane"/>
    <property type="evidence" value="ECO:0007669"/>
    <property type="project" value="GOC"/>
</dbReference>
<evidence type="ECO:0000256" key="2">
    <source>
        <dbReference type="ARBA" id="ARBA00022741"/>
    </source>
</evidence>
<name>A0A382FRL0_9ZZZZ</name>
<evidence type="ECO:0000256" key="1">
    <source>
        <dbReference type="ARBA" id="ARBA00022679"/>
    </source>
</evidence>
<dbReference type="PANTHER" id="PTHR12358">
    <property type="entry name" value="SPHINGOSINE KINASE"/>
    <property type="match status" value="1"/>
</dbReference>
<accession>A0A382FRL0</accession>
<dbReference type="SMART" id="SM00046">
    <property type="entry name" value="DAGKc"/>
    <property type="match status" value="1"/>
</dbReference>
<dbReference type="InterPro" id="IPR017438">
    <property type="entry name" value="ATP-NAD_kinase_N"/>
</dbReference>
<dbReference type="EMBL" id="UINC01051498">
    <property type="protein sequence ID" value="SVB65728.1"/>
    <property type="molecule type" value="Genomic_DNA"/>
</dbReference>
<organism evidence="6">
    <name type="scientific">marine metagenome</name>
    <dbReference type="NCBI Taxonomy" id="408172"/>
    <lineage>
        <taxon>unclassified sequences</taxon>
        <taxon>metagenomes</taxon>
        <taxon>ecological metagenomes</taxon>
    </lineage>
</organism>
<keyword evidence="1" id="KW-0808">Transferase</keyword>
<proteinExistence type="predicted"/>
<evidence type="ECO:0000256" key="4">
    <source>
        <dbReference type="ARBA" id="ARBA00022840"/>
    </source>
</evidence>
<dbReference type="InterPro" id="IPR045540">
    <property type="entry name" value="YegS/DAGK_C"/>
</dbReference>
<dbReference type="GO" id="GO:0001727">
    <property type="term" value="F:lipid kinase activity"/>
    <property type="evidence" value="ECO:0007669"/>
    <property type="project" value="TreeGrafter"/>
</dbReference>
<dbReference type="PROSITE" id="PS50146">
    <property type="entry name" value="DAGK"/>
    <property type="match status" value="1"/>
</dbReference>
<evidence type="ECO:0000256" key="3">
    <source>
        <dbReference type="ARBA" id="ARBA00022777"/>
    </source>
</evidence>
<dbReference type="InterPro" id="IPR001206">
    <property type="entry name" value="Diacylglycerol_kinase_cat_dom"/>
</dbReference>
<gene>
    <name evidence="6" type="ORF">METZ01_LOCUS218582</name>
</gene>
<feature type="non-terminal residue" evidence="6">
    <location>
        <position position="1"/>
    </location>
</feature>
<reference evidence="6" key="1">
    <citation type="submission" date="2018-05" db="EMBL/GenBank/DDBJ databases">
        <authorList>
            <person name="Lanie J.A."/>
            <person name="Ng W.-L."/>
            <person name="Kazmierczak K.M."/>
            <person name="Andrzejewski T.M."/>
            <person name="Davidsen T.M."/>
            <person name="Wayne K.J."/>
            <person name="Tettelin H."/>
            <person name="Glass J.I."/>
            <person name="Rusch D."/>
            <person name="Podicherti R."/>
            <person name="Tsui H.-C.T."/>
            <person name="Winkler M.E."/>
        </authorList>
    </citation>
    <scope>NUCLEOTIDE SEQUENCE</scope>
</reference>
<dbReference type="Pfam" id="PF19279">
    <property type="entry name" value="YegS_C"/>
    <property type="match status" value="1"/>
</dbReference>
<evidence type="ECO:0000259" key="5">
    <source>
        <dbReference type="PROSITE" id="PS50146"/>
    </source>
</evidence>
<dbReference type="GO" id="GO:0006665">
    <property type="term" value="P:sphingolipid metabolic process"/>
    <property type="evidence" value="ECO:0007669"/>
    <property type="project" value="TreeGrafter"/>
</dbReference>
<dbReference type="Gene3D" id="3.40.50.10330">
    <property type="entry name" value="Probable inorganic polyphosphate/atp-NAD kinase, domain 1"/>
    <property type="match status" value="1"/>
</dbReference>
<feature type="non-terminal residue" evidence="6">
    <location>
        <position position="267"/>
    </location>
</feature>
<dbReference type="InterPro" id="IPR016064">
    <property type="entry name" value="NAD/diacylglycerol_kinase_sf"/>
</dbReference>
<keyword evidence="4" id="KW-0067">ATP-binding</keyword>
<dbReference type="GO" id="GO:0005524">
    <property type="term" value="F:ATP binding"/>
    <property type="evidence" value="ECO:0007669"/>
    <property type="project" value="UniProtKB-KW"/>
</dbReference>
<keyword evidence="2" id="KW-0547">Nucleotide-binding</keyword>
<dbReference type="AlphaFoldDB" id="A0A382FRL0"/>
<sequence>VIANPHSGKKESRQVLDLVTPIFESNGIDLSIINTEFPGHAKDLTAALDLDIYHGLLVVGGDGTFHEVVNGLLNRTDGKILPIGLIPAGSGNSVLHDLDLITPAKAARAIIAGNTRFIDVAQIEMNHLLTYSINLIGWGLVTDVGKRSETFRWLGPSRYTVSSIIEILLRKTRKARLVIDQETIVGQFSFIAACNSVHVGKGMKMAPSAELSDGLIDLLTVEGDITRRRLLSVLPKLFDGTHVNEPEVTYYQASSFSLYPETDDTLN</sequence>
<dbReference type="PANTHER" id="PTHR12358:SF54">
    <property type="entry name" value="SPHINGOSINE KINASE RELATED PROTEIN"/>
    <property type="match status" value="1"/>
</dbReference>
<protein>
    <recommendedName>
        <fullName evidence="5">DAGKc domain-containing protein</fullName>
    </recommendedName>
</protein>
<evidence type="ECO:0000313" key="6">
    <source>
        <dbReference type="EMBL" id="SVB65728.1"/>
    </source>
</evidence>
<dbReference type="SUPFAM" id="SSF111331">
    <property type="entry name" value="NAD kinase/diacylglycerol kinase-like"/>
    <property type="match status" value="1"/>
</dbReference>
<feature type="domain" description="DAGKc" evidence="5">
    <location>
        <begin position="1"/>
        <end position="127"/>
    </location>
</feature>
<keyword evidence="3" id="KW-0418">Kinase</keyword>